<evidence type="ECO:0000313" key="3">
    <source>
        <dbReference type="EMBL" id="KZV79976.1"/>
    </source>
</evidence>
<sequence length="287" mass="30121">MSLTFSGSAIEVYAPPQNIEGYFLMDGASTTGGLQATPQEMPGCVLMISWSNLDPGTHHTLTLSTLHGPTPGFPMYSPQMVINYVRYDAPEPVPSMPPVDVPSQTVTPGPPSSSPTTTSPSPKSPSISTTVLHPSNSSVSTQISTSRISPSTPPQSNPLSLSVTSPSVHPDSQTTPAHSSSTTPAVALGGSTSGSPLKVVLASTAGGTLLLSAIGVGAVLLYRRRRLRHPQRPQLAPKGSLRAYPVLPPPPTSHRVVLRDVRVEKLDALFHETEKGESLIPSPVYKS</sequence>
<protein>
    <submittedName>
        <fullName evidence="3">Uncharacterized protein</fullName>
    </submittedName>
</protein>
<evidence type="ECO:0000313" key="4">
    <source>
        <dbReference type="Proteomes" id="UP000077266"/>
    </source>
</evidence>
<keyword evidence="2" id="KW-0812">Transmembrane</keyword>
<keyword evidence="4" id="KW-1185">Reference proteome</keyword>
<feature type="compositionally biased region" description="Low complexity" evidence="1">
    <location>
        <begin position="172"/>
        <end position="185"/>
    </location>
</feature>
<feature type="transmembrane region" description="Helical" evidence="2">
    <location>
        <begin position="199"/>
        <end position="222"/>
    </location>
</feature>
<keyword evidence="2" id="KW-0472">Membrane</keyword>
<feature type="compositionally biased region" description="Low complexity" evidence="1">
    <location>
        <begin position="114"/>
        <end position="150"/>
    </location>
</feature>
<evidence type="ECO:0000256" key="1">
    <source>
        <dbReference type="SAM" id="MobiDB-lite"/>
    </source>
</evidence>
<feature type="compositionally biased region" description="Polar residues" evidence="1">
    <location>
        <begin position="157"/>
        <end position="171"/>
    </location>
</feature>
<keyword evidence="2" id="KW-1133">Transmembrane helix</keyword>
<evidence type="ECO:0000256" key="2">
    <source>
        <dbReference type="SAM" id="Phobius"/>
    </source>
</evidence>
<accession>A0A165B767</accession>
<dbReference type="EMBL" id="KV426535">
    <property type="protein sequence ID" value="KZV79976.1"/>
    <property type="molecule type" value="Genomic_DNA"/>
</dbReference>
<dbReference type="AlphaFoldDB" id="A0A165B767"/>
<feature type="region of interest" description="Disordered" evidence="1">
    <location>
        <begin position="95"/>
        <end position="193"/>
    </location>
</feature>
<organism evidence="3 4">
    <name type="scientific">Exidia glandulosa HHB12029</name>
    <dbReference type="NCBI Taxonomy" id="1314781"/>
    <lineage>
        <taxon>Eukaryota</taxon>
        <taxon>Fungi</taxon>
        <taxon>Dikarya</taxon>
        <taxon>Basidiomycota</taxon>
        <taxon>Agaricomycotina</taxon>
        <taxon>Agaricomycetes</taxon>
        <taxon>Auriculariales</taxon>
        <taxon>Exidiaceae</taxon>
        <taxon>Exidia</taxon>
    </lineage>
</organism>
<dbReference type="Proteomes" id="UP000077266">
    <property type="component" value="Unassembled WGS sequence"/>
</dbReference>
<dbReference type="InParanoid" id="A0A165B767"/>
<proteinExistence type="predicted"/>
<reference evidence="3 4" key="1">
    <citation type="journal article" date="2016" name="Mol. Biol. Evol.">
        <title>Comparative Genomics of Early-Diverging Mushroom-Forming Fungi Provides Insights into the Origins of Lignocellulose Decay Capabilities.</title>
        <authorList>
            <person name="Nagy L.G."/>
            <person name="Riley R."/>
            <person name="Tritt A."/>
            <person name="Adam C."/>
            <person name="Daum C."/>
            <person name="Floudas D."/>
            <person name="Sun H."/>
            <person name="Yadav J.S."/>
            <person name="Pangilinan J."/>
            <person name="Larsson K.H."/>
            <person name="Matsuura K."/>
            <person name="Barry K."/>
            <person name="Labutti K."/>
            <person name="Kuo R."/>
            <person name="Ohm R.A."/>
            <person name="Bhattacharya S.S."/>
            <person name="Shirouzu T."/>
            <person name="Yoshinaga Y."/>
            <person name="Martin F.M."/>
            <person name="Grigoriev I.V."/>
            <person name="Hibbett D.S."/>
        </authorList>
    </citation>
    <scope>NUCLEOTIDE SEQUENCE [LARGE SCALE GENOMIC DNA]</scope>
    <source>
        <strain evidence="3 4">HHB12029</strain>
    </source>
</reference>
<gene>
    <name evidence="3" type="ORF">EXIGLDRAFT_733842</name>
</gene>
<name>A0A165B767_EXIGL</name>